<protein>
    <submittedName>
        <fullName evidence="2">Uncharacterized protein</fullName>
    </submittedName>
</protein>
<gene>
    <name evidence="2" type="ORF">YYC_02405</name>
</gene>
<organism evidence="2 3">
    <name type="scientific">Plasmodium yoelii 17X</name>
    <dbReference type="NCBI Taxonomy" id="1323249"/>
    <lineage>
        <taxon>Eukaryota</taxon>
        <taxon>Sar</taxon>
        <taxon>Alveolata</taxon>
        <taxon>Apicomplexa</taxon>
        <taxon>Aconoidasida</taxon>
        <taxon>Haemosporida</taxon>
        <taxon>Plasmodiidae</taxon>
        <taxon>Plasmodium</taxon>
        <taxon>Plasmodium (Vinckeia)</taxon>
    </lineage>
</organism>
<dbReference type="Pfam" id="PF11675">
    <property type="entry name" value="DUF3271"/>
    <property type="match status" value="1"/>
</dbReference>
<dbReference type="AlphaFoldDB" id="V7PMJ5"/>
<feature type="chain" id="PRO_5004764218" evidence="1">
    <location>
        <begin position="18"/>
        <end position="221"/>
    </location>
</feature>
<dbReference type="OrthoDB" id="371945at2759"/>
<dbReference type="InterPro" id="IPR021689">
    <property type="entry name" value="DUF3271"/>
</dbReference>
<proteinExistence type="predicted"/>
<keyword evidence="1" id="KW-0732">Signal</keyword>
<keyword evidence="3" id="KW-1185">Reference proteome</keyword>
<evidence type="ECO:0000256" key="1">
    <source>
        <dbReference type="SAM" id="SignalP"/>
    </source>
</evidence>
<sequence length="221" mass="25694">MFKFILPTALLATFVYCSEPGLNRRPNKVRISVGLNEPEEGDEEYLNIINDSLAEESENDFDKPIPKEGYSFIITDWHVCIDNGSRAVQRVLDPQNQFRLDAALKQYKLMTLINLYELIILNIDLNRELDYKESDFGTVMNKFGNELKDIFFKKSKMMLSNAVREVYRCLHTIINNSTIRVSGLVIKQKISRDIPHPLGFKFEFTFGKKRSSHIHLESYTF</sequence>
<feature type="signal peptide" evidence="1">
    <location>
        <begin position="1"/>
        <end position="17"/>
    </location>
</feature>
<evidence type="ECO:0000313" key="3">
    <source>
        <dbReference type="Proteomes" id="UP000018538"/>
    </source>
</evidence>
<name>V7PMJ5_PLAYE</name>
<reference evidence="2 3" key="1">
    <citation type="submission" date="2013-11" db="EMBL/GenBank/DDBJ databases">
        <title>The Genome Sequence of Plasmodium yoelii 17X.</title>
        <authorList>
            <consortium name="The Broad Institute Genomics Platform"/>
            <consortium name="The Broad Institute Genome Sequencing Center for Infectious Disease"/>
            <person name="Neafsey D."/>
            <person name="Adams J."/>
            <person name="Walker B."/>
            <person name="Young S.K."/>
            <person name="Zeng Q."/>
            <person name="Gargeya S."/>
            <person name="Fitzgerald M."/>
            <person name="Haas B."/>
            <person name="Abouelleil A."/>
            <person name="Alvarado L."/>
            <person name="Chapman S.B."/>
            <person name="Gainer-Dewar J."/>
            <person name="Goldberg J."/>
            <person name="Griggs A."/>
            <person name="Gujja S."/>
            <person name="Hansen M."/>
            <person name="Howarth C."/>
            <person name="Imamovic A."/>
            <person name="Ireland A."/>
            <person name="Larimer J."/>
            <person name="McCowan C."/>
            <person name="Murphy C."/>
            <person name="Pearson M."/>
            <person name="Poon T.W."/>
            <person name="Priest M."/>
            <person name="Roberts A."/>
            <person name="Saif S."/>
            <person name="Shea T."/>
            <person name="Sykes S."/>
            <person name="Wortman J."/>
            <person name="Nusbaum C."/>
            <person name="Birren B."/>
        </authorList>
    </citation>
    <scope>NUCLEOTIDE SEQUENCE [LARGE SCALE GENOMIC DNA]</scope>
    <source>
        <strain evidence="2 3">17X</strain>
    </source>
</reference>
<dbReference type="EMBL" id="KI635763">
    <property type="protein sequence ID" value="ETB60012.1"/>
    <property type="molecule type" value="Genomic_DNA"/>
</dbReference>
<evidence type="ECO:0000313" key="2">
    <source>
        <dbReference type="EMBL" id="ETB60012.1"/>
    </source>
</evidence>
<dbReference type="Proteomes" id="UP000018538">
    <property type="component" value="Unassembled WGS sequence"/>
</dbReference>
<accession>V7PMJ5</accession>